<organism evidence="1 2">
    <name type="scientific">Shimia isoporae</name>
    <dbReference type="NCBI Taxonomy" id="647720"/>
    <lineage>
        <taxon>Bacteria</taxon>
        <taxon>Pseudomonadati</taxon>
        <taxon>Pseudomonadota</taxon>
        <taxon>Alphaproteobacteria</taxon>
        <taxon>Rhodobacterales</taxon>
        <taxon>Roseobacteraceae</taxon>
    </lineage>
</organism>
<sequence>MPMEWGKSTYTVLPLPESVLEALNHPKRVEGEIADHPVNLAVSRAPVISGAFLWTGKSLLSRIGVSPDDLLDVRLKAADPDYVDMPEDVVAQVQTSGLAEQWDALTAGKKRGLLHPIESAKRAETRQKRIDALLASLRESRA</sequence>
<name>A0A4R1N2P3_9RHOB</name>
<protein>
    <submittedName>
        <fullName evidence="1">Bacteriocin resistance YdeI/OmpD-like protein</fullName>
    </submittedName>
</protein>
<dbReference type="AlphaFoldDB" id="A0A4R1N2P3"/>
<accession>A0A4R1N2P3</accession>
<dbReference type="Pfam" id="PF13376">
    <property type="entry name" value="OmdA"/>
    <property type="match status" value="1"/>
</dbReference>
<reference evidence="1 2" key="1">
    <citation type="submission" date="2019-03" db="EMBL/GenBank/DDBJ databases">
        <title>Genomic Encyclopedia of Archaeal and Bacterial Type Strains, Phase II (KMG-II): from individual species to whole genera.</title>
        <authorList>
            <person name="Goeker M."/>
        </authorList>
    </citation>
    <scope>NUCLEOTIDE SEQUENCE [LARGE SCALE GENOMIC DNA]</scope>
    <source>
        <strain evidence="1 2">DSM 26433</strain>
    </source>
</reference>
<dbReference type="Proteomes" id="UP000295673">
    <property type="component" value="Unassembled WGS sequence"/>
</dbReference>
<comment type="caution">
    <text evidence="1">The sequence shown here is derived from an EMBL/GenBank/DDBJ whole genome shotgun (WGS) entry which is preliminary data.</text>
</comment>
<evidence type="ECO:0000313" key="1">
    <source>
        <dbReference type="EMBL" id="TCL00498.1"/>
    </source>
</evidence>
<keyword evidence="2" id="KW-1185">Reference proteome</keyword>
<evidence type="ECO:0000313" key="2">
    <source>
        <dbReference type="Proteomes" id="UP000295673"/>
    </source>
</evidence>
<gene>
    <name evidence="1" type="ORF">BXY66_3141</name>
</gene>
<dbReference type="EMBL" id="SMGR01000003">
    <property type="protein sequence ID" value="TCL00498.1"/>
    <property type="molecule type" value="Genomic_DNA"/>
</dbReference>
<proteinExistence type="predicted"/>